<evidence type="ECO:0000313" key="1">
    <source>
        <dbReference type="EMBL" id="TDK23537.1"/>
    </source>
</evidence>
<protein>
    <recommendedName>
        <fullName evidence="3">Pilus assembly protein</fullName>
    </recommendedName>
</protein>
<evidence type="ECO:0008006" key="3">
    <source>
        <dbReference type="Google" id="ProtNLM"/>
    </source>
</evidence>
<proteinExistence type="predicted"/>
<name>A0A4R5TLU6_9MICC</name>
<gene>
    <name evidence="1" type="ORF">E2F48_16245</name>
</gene>
<dbReference type="AlphaFoldDB" id="A0A4R5TLU6"/>
<dbReference type="EMBL" id="SMTK01000006">
    <property type="protein sequence ID" value="TDK23537.1"/>
    <property type="molecule type" value="Genomic_DNA"/>
</dbReference>
<comment type="caution">
    <text evidence="1">The sequence shown here is derived from an EMBL/GenBank/DDBJ whole genome shotgun (WGS) entry which is preliminary data.</text>
</comment>
<organism evidence="1 2">
    <name type="scientific">Arthrobacter crusticola</name>
    <dbReference type="NCBI Taxonomy" id="2547960"/>
    <lineage>
        <taxon>Bacteria</taxon>
        <taxon>Bacillati</taxon>
        <taxon>Actinomycetota</taxon>
        <taxon>Actinomycetes</taxon>
        <taxon>Micrococcales</taxon>
        <taxon>Micrococcaceae</taxon>
        <taxon>Arthrobacter</taxon>
    </lineage>
</organism>
<dbReference type="RefSeq" id="WP_133405002.1">
    <property type="nucleotide sequence ID" value="NZ_SMTK01000006.1"/>
</dbReference>
<sequence>MLEFTFLGLILLVPVVYLILSAGQLQGGSFAAVGAADHAAKVFVEADTPEQGQARARLAALVAVENFGFSPEQAQIEMSCDGVCLSPGSTVTVEVRLAVPLPLIPIMPGVNDSAVMVDSSATQSVERFG</sequence>
<reference evidence="1 2" key="1">
    <citation type="submission" date="2019-03" db="EMBL/GenBank/DDBJ databases">
        <title>Arthrobacter sp. nov., an bacterium isolated from biocrust in Mu Us Desert.</title>
        <authorList>
            <person name="Lixiong L."/>
        </authorList>
    </citation>
    <scope>NUCLEOTIDE SEQUENCE [LARGE SCALE GENOMIC DNA]</scope>
    <source>
        <strain evidence="1 2">SLN-3</strain>
    </source>
</reference>
<keyword evidence="2" id="KW-1185">Reference proteome</keyword>
<accession>A0A4R5TLU6</accession>
<evidence type="ECO:0000313" key="2">
    <source>
        <dbReference type="Proteomes" id="UP000295411"/>
    </source>
</evidence>
<dbReference type="OrthoDB" id="4965440at2"/>
<dbReference type="Proteomes" id="UP000295411">
    <property type="component" value="Unassembled WGS sequence"/>
</dbReference>